<dbReference type="EMBL" id="FQXH01000007">
    <property type="protein sequence ID" value="SHH07013.1"/>
    <property type="molecule type" value="Genomic_DNA"/>
</dbReference>
<organism evidence="2 3">
    <name type="scientific">Tepidibacter thalassicus DSM 15285</name>
    <dbReference type="NCBI Taxonomy" id="1123350"/>
    <lineage>
        <taxon>Bacteria</taxon>
        <taxon>Bacillati</taxon>
        <taxon>Bacillota</taxon>
        <taxon>Clostridia</taxon>
        <taxon>Peptostreptococcales</taxon>
        <taxon>Peptostreptococcaceae</taxon>
        <taxon>Tepidibacter</taxon>
    </lineage>
</organism>
<keyword evidence="1" id="KW-1133">Transmembrane helix</keyword>
<keyword evidence="1" id="KW-0472">Membrane</keyword>
<name>A0A1M5Q0J6_9FIRM</name>
<keyword evidence="3" id="KW-1185">Reference proteome</keyword>
<proteinExistence type="predicted"/>
<evidence type="ECO:0000256" key="1">
    <source>
        <dbReference type="SAM" id="Phobius"/>
    </source>
</evidence>
<dbReference type="AlphaFoldDB" id="A0A1M5Q0J6"/>
<dbReference type="Proteomes" id="UP000242520">
    <property type="component" value="Unassembled WGS sequence"/>
</dbReference>
<evidence type="ECO:0008006" key="4">
    <source>
        <dbReference type="Google" id="ProtNLM"/>
    </source>
</evidence>
<protein>
    <recommendedName>
        <fullName evidence="4">YtxH-like protein</fullName>
    </recommendedName>
</protein>
<feature type="transmembrane region" description="Helical" evidence="1">
    <location>
        <begin position="6"/>
        <end position="26"/>
    </location>
</feature>
<gene>
    <name evidence="2" type="ORF">SAMN02744040_00695</name>
</gene>
<dbReference type="STRING" id="1123350.SAMN02744040_00695"/>
<sequence>MRRNGNIVNPMVIGGVLGAAASMYAVSRMNIGQRRMVYKAGRNMARFANKMVNRMDRNWF</sequence>
<accession>A0A1M5Q0J6</accession>
<keyword evidence="1" id="KW-0812">Transmembrane</keyword>
<dbReference type="RefSeq" id="WP_072723677.1">
    <property type="nucleotide sequence ID" value="NZ_FQXH01000007.1"/>
</dbReference>
<reference evidence="3" key="1">
    <citation type="submission" date="2016-11" db="EMBL/GenBank/DDBJ databases">
        <authorList>
            <person name="Varghese N."/>
            <person name="Submissions S."/>
        </authorList>
    </citation>
    <scope>NUCLEOTIDE SEQUENCE [LARGE SCALE GENOMIC DNA]</scope>
    <source>
        <strain evidence="3">DSM 15285</strain>
    </source>
</reference>
<dbReference type="OrthoDB" id="1753606at2"/>
<evidence type="ECO:0000313" key="2">
    <source>
        <dbReference type="EMBL" id="SHH07013.1"/>
    </source>
</evidence>
<evidence type="ECO:0000313" key="3">
    <source>
        <dbReference type="Proteomes" id="UP000242520"/>
    </source>
</evidence>